<dbReference type="HAMAP" id="MF_01152">
    <property type="entry name" value="DnaJ"/>
    <property type="match status" value="1"/>
</dbReference>
<protein>
    <recommendedName>
        <fullName evidence="6">Chaperone protein DnaJ</fullName>
    </recommendedName>
</protein>
<dbReference type="InterPro" id="IPR012724">
    <property type="entry name" value="DnaJ"/>
</dbReference>
<evidence type="ECO:0000256" key="7">
    <source>
        <dbReference type="PROSITE-ProRule" id="PRU00546"/>
    </source>
</evidence>
<feature type="domain" description="CR-type" evidence="9">
    <location>
        <begin position="139"/>
        <end position="220"/>
    </location>
</feature>
<dbReference type="InterPro" id="IPR001623">
    <property type="entry name" value="DnaJ_domain"/>
</dbReference>
<feature type="repeat" description="CXXCXGXG motif" evidence="6">
    <location>
        <begin position="152"/>
        <end position="159"/>
    </location>
</feature>
<dbReference type="GO" id="GO:0005737">
    <property type="term" value="C:cytoplasm"/>
    <property type="evidence" value="ECO:0007669"/>
    <property type="project" value="UniProtKB-SubCell"/>
</dbReference>
<dbReference type="InterPro" id="IPR002939">
    <property type="entry name" value="DnaJ_C"/>
</dbReference>
<dbReference type="PRINTS" id="PR00625">
    <property type="entry name" value="JDOMAIN"/>
</dbReference>
<feature type="binding site" evidence="6">
    <location>
        <position position="168"/>
    </location>
    <ligand>
        <name>Zn(2+)</name>
        <dbReference type="ChEBI" id="CHEBI:29105"/>
        <label>2</label>
    </ligand>
</feature>
<dbReference type="GeneID" id="85733350"/>
<dbReference type="InterPro" id="IPR036869">
    <property type="entry name" value="J_dom_sf"/>
</dbReference>
<feature type="repeat" description="CXXCXGXG motif" evidence="6">
    <location>
        <begin position="208"/>
        <end position="215"/>
    </location>
</feature>
<dbReference type="FunFam" id="2.10.230.10:FF:000002">
    <property type="entry name" value="Molecular chaperone DnaJ"/>
    <property type="match status" value="1"/>
</dbReference>
<dbReference type="GO" id="GO:0009408">
    <property type="term" value="P:response to heat"/>
    <property type="evidence" value="ECO:0007669"/>
    <property type="project" value="InterPro"/>
</dbReference>
<dbReference type="InterPro" id="IPR036410">
    <property type="entry name" value="HSP_DnaJ_Cys-rich_dom_sf"/>
</dbReference>
<dbReference type="InterPro" id="IPR008971">
    <property type="entry name" value="HSP40/DnaJ_pept-bd"/>
</dbReference>
<dbReference type="EMBL" id="CP137642">
    <property type="protein sequence ID" value="WOX57476.1"/>
    <property type="molecule type" value="Genomic_DNA"/>
</dbReference>
<dbReference type="GO" id="GO:0006260">
    <property type="term" value="P:DNA replication"/>
    <property type="evidence" value="ECO:0007669"/>
    <property type="project" value="UniProtKB-KW"/>
</dbReference>
<dbReference type="PANTHER" id="PTHR43096:SF52">
    <property type="entry name" value="DNAJ HOMOLOG 1, MITOCHONDRIAL-RELATED"/>
    <property type="match status" value="1"/>
</dbReference>
<comment type="domain">
    <text evidence="6">The J domain is necessary and sufficient to stimulate DnaK ATPase activity. Zinc center 1 plays an important role in the autonomous, DnaK-independent chaperone activity of DnaJ. Zinc center 2 is essential for interaction with DnaK and for DnaJ activity.</text>
</comment>
<feature type="binding site" evidence="6">
    <location>
        <position position="152"/>
    </location>
    <ligand>
        <name>Zn(2+)</name>
        <dbReference type="ChEBI" id="CHEBI:29105"/>
        <label>1</label>
    </ligand>
</feature>
<dbReference type="GO" id="GO:0051082">
    <property type="term" value="F:unfolded protein binding"/>
    <property type="evidence" value="ECO:0007669"/>
    <property type="project" value="UniProtKB-UniRule"/>
</dbReference>
<feature type="binding site" evidence="6">
    <location>
        <position position="155"/>
    </location>
    <ligand>
        <name>Zn(2+)</name>
        <dbReference type="ChEBI" id="CHEBI:29105"/>
        <label>1</label>
    </ligand>
</feature>
<keyword evidence="11" id="KW-1185">Reference proteome</keyword>
<keyword evidence="4 6" id="KW-0862">Zinc</keyword>
<keyword evidence="6" id="KW-0346">Stress response</keyword>
<feature type="binding site" evidence="6">
    <location>
        <position position="197"/>
    </location>
    <ligand>
        <name>Zn(2+)</name>
        <dbReference type="ChEBI" id="CHEBI:29105"/>
        <label>2</label>
    </ligand>
</feature>
<dbReference type="GO" id="GO:0031072">
    <property type="term" value="F:heat shock protein binding"/>
    <property type="evidence" value="ECO:0007669"/>
    <property type="project" value="InterPro"/>
</dbReference>
<evidence type="ECO:0000256" key="4">
    <source>
        <dbReference type="ARBA" id="ARBA00022833"/>
    </source>
</evidence>
<keyword evidence="2 6" id="KW-0677">Repeat</keyword>
<dbReference type="InterPro" id="IPR001305">
    <property type="entry name" value="HSP_DnaJ_Cys-rich_dom"/>
</dbReference>
<dbReference type="CDD" id="cd10747">
    <property type="entry name" value="DnaJ_C"/>
    <property type="match status" value="1"/>
</dbReference>
<dbReference type="NCBIfam" id="TIGR02349">
    <property type="entry name" value="DnaJ_bact"/>
    <property type="match status" value="1"/>
</dbReference>
<dbReference type="PROSITE" id="PS51188">
    <property type="entry name" value="ZF_CR"/>
    <property type="match status" value="1"/>
</dbReference>
<dbReference type="Pfam" id="PF00226">
    <property type="entry name" value="DnaJ"/>
    <property type="match status" value="1"/>
</dbReference>
<dbReference type="Gene3D" id="6.20.20.10">
    <property type="match status" value="2"/>
</dbReference>
<feature type="binding site" evidence="6">
    <location>
        <position position="208"/>
    </location>
    <ligand>
        <name>Zn(2+)</name>
        <dbReference type="ChEBI" id="CHEBI:29105"/>
        <label>1</label>
    </ligand>
</feature>
<dbReference type="SUPFAM" id="SSF49493">
    <property type="entry name" value="HSP40/DnaJ peptide-binding domain"/>
    <property type="match status" value="2"/>
</dbReference>
<dbReference type="SUPFAM" id="SSF57938">
    <property type="entry name" value="DnaJ/Hsp40 cysteine-rich domain"/>
    <property type="match status" value="1"/>
</dbReference>
<feature type="zinc finger region" description="CR-type" evidence="7">
    <location>
        <begin position="139"/>
        <end position="220"/>
    </location>
</feature>
<accession>A0AAX4FU61</accession>
<evidence type="ECO:0000256" key="5">
    <source>
        <dbReference type="ARBA" id="ARBA00023186"/>
    </source>
</evidence>
<evidence type="ECO:0000259" key="9">
    <source>
        <dbReference type="PROSITE" id="PS51188"/>
    </source>
</evidence>
<keyword evidence="6" id="KW-0235">DNA replication</keyword>
<reference evidence="10 11" key="1">
    <citation type="submission" date="2023-10" db="EMBL/GenBank/DDBJ databases">
        <title>The complete genome sequence of Methanoculleus receptaculi DSM 18860.</title>
        <authorList>
            <person name="Lai S.-J."/>
            <person name="You Y.-T."/>
            <person name="Chen S.-C."/>
        </authorList>
    </citation>
    <scope>NUCLEOTIDE SEQUENCE [LARGE SCALE GENOMIC DNA]</scope>
    <source>
        <strain evidence="10 11">DSM 18860</strain>
    </source>
</reference>
<keyword evidence="1 6" id="KW-0479">Metal-binding</keyword>
<comment type="subunit">
    <text evidence="6">Homodimer.</text>
</comment>
<dbReference type="GO" id="GO:0016491">
    <property type="term" value="F:oxidoreductase activity"/>
    <property type="evidence" value="ECO:0007669"/>
    <property type="project" value="UniProtKB-KW"/>
</dbReference>
<evidence type="ECO:0000259" key="8">
    <source>
        <dbReference type="PROSITE" id="PS50076"/>
    </source>
</evidence>
<dbReference type="SUPFAM" id="SSF46565">
    <property type="entry name" value="Chaperone J-domain"/>
    <property type="match status" value="1"/>
</dbReference>
<evidence type="ECO:0000256" key="6">
    <source>
        <dbReference type="HAMAP-Rule" id="MF_01152"/>
    </source>
</evidence>
<dbReference type="RefSeq" id="WP_318621100.1">
    <property type="nucleotide sequence ID" value="NZ_CP137642.1"/>
</dbReference>
<feature type="domain" description="J" evidence="8">
    <location>
        <begin position="5"/>
        <end position="69"/>
    </location>
</feature>
<dbReference type="InterPro" id="IPR018253">
    <property type="entry name" value="DnaJ_domain_CS"/>
</dbReference>
<dbReference type="Gene3D" id="1.10.287.110">
    <property type="entry name" value="DnaJ domain"/>
    <property type="match status" value="1"/>
</dbReference>
<feature type="repeat" description="CXXCXGXG motif" evidence="6">
    <location>
        <begin position="194"/>
        <end position="201"/>
    </location>
</feature>
<comment type="similarity">
    <text evidence="6">Belongs to the DnaJ family.</text>
</comment>
<feature type="binding site" evidence="6">
    <location>
        <position position="211"/>
    </location>
    <ligand>
        <name>Zn(2+)</name>
        <dbReference type="ChEBI" id="CHEBI:29105"/>
        <label>1</label>
    </ligand>
</feature>
<dbReference type="Proteomes" id="UP001305652">
    <property type="component" value="Chromosome"/>
</dbReference>
<evidence type="ECO:0000313" key="11">
    <source>
        <dbReference type="Proteomes" id="UP001305652"/>
    </source>
</evidence>
<dbReference type="NCBIfam" id="NF008035">
    <property type="entry name" value="PRK10767.1"/>
    <property type="match status" value="1"/>
</dbReference>
<dbReference type="GO" id="GO:0008270">
    <property type="term" value="F:zinc ion binding"/>
    <property type="evidence" value="ECO:0007669"/>
    <property type="project" value="UniProtKB-UniRule"/>
</dbReference>
<feature type="binding site" evidence="6">
    <location>
        <position position="171"/>
    </location>
    <ligand>
        <name>Zn(2+)</name>
        <dbReference type="ChEBI" id="CHEBI:29105"/>
        <label>2</label>
    </ligand>
</feature>
<keyword evidence="5 6" id="KW-0143">Chaperone</keyword>
<evidence type="ECO:0000313" key="10">
    <source>
        <dbReference type="EMBL" id="WOX57476.1"/>
    </source>
</evidence>
<proteinExistence type="inferred from homology"/>
<keyword evidence="3 6" id="KW-0863">Zinc-finger</keyword>
<sequence length="387" mass="42645">MGPESYYDILGVSRDADDKEIRKAYRNLARKYHPDVCKEPGAEERFKKINEAYSVLSDPGKRAQYDRMGHEAYSSASRGSYSGGGYSSGFSADFSGFGDIFETFFGGGFAGGGRQNTGPRPGADILVKLRITLEEAVFGTEKEVEVEHIEPCLECDGTGSETKKTVICPTCGGTGQMRQMSQSLFGNFVRMSTCSTCNGRGRVPETRCRTCNGTGHRRARRTVKVRIPPGVDTGMRLRMEGYGDFGDYGAPPGDLYVEITVAPDRAFTRRGDDLETTVDITPAQAALGSEVEVQTIDGRTVSLSVPAGVQHDTRLRIRGEGVRWQTKPGDMLVRVSIVIPERLTDEERELYERLLEVEGRKPSSMKGAKKGRGFFHDVVDRMKETVK</sequence>
<evidence type="ECO:0000256" key="1">
    <source>
        <dbReference type="ARBA" id="ARBA00022723"/>
    </source>
</evidence>
<keyword evidence="6" id="KW-0963">Cytoplasm</keyword>
<gene>
    <name evidence="6 10" type="primary">dnaJ</name>
    <name evidence="10" type="ORF">R6Y96_09295</name>
</gene>
<dbReference type="PROSITE" id="PS50076">
    <property type="entry name" value="DNAJ_2"/>
    <property type="match status" value="1"/>
</dbReference>
<name>A0AAX4FU61_9EURY</name>
<dbReference type="PANTHER" id="PTHR43096">
    <property type="entry name" value="DNAJ HOMOLOG 1, MITOCHONDRIAL-RELATED"/>
    <property type="match status" value="1"/>
</dbReference>
<dbReference type="Pfam" id="PF00684">
    <property type="entry name" value="DnaJ_CXXCXGXG"/>
    <property type="match status" value="1"/>
</dbReference>
<dbReference type="KEGG" id="mrc:R6Y96_09295"/>
<dbReference type="Pfam" id="PF01556">
    <property type="entry name" value="DnaJ_C"/>
    <property type="match status" value="1"/>
</dbReference>
<dbReference type="GO" id="GO:0042026">
    <property type="term" value="P:protein refolding"/>
    <property type="evidence" value="ECO:0007669"/>
    <property type="project" value="TreeGrafter"/>
</dbReference>
<evidence type="ECO:0000256" key="3">
    <source>
        <dbReference type="ARBA" id="ARBA00022771"/>
    </source>
</evidence>
<dbReference type="Gene3D" id="2.60.260.20">
    <property type="entry name" value="Urease metallochaperone UreE, N-terminal domain"/>
    <property type="match status" value="2"/>
</dbReference>
<feature type="binding site" evidence="6">
    <location>
        <position position="194"/>
    </location>
    <ligand>
        <name>Zn(2+)</name>
        <dbReference type="ChEBI" id="CHEBI:29105"/>
        <label>2</label>
    </ligand>
</feature>
<dbReference type="SMART" id="SM00271">
    <property type="entry name" value="DnaJ"/>
    <property type="match status" value="1"/>
</dbReference>
<feature type="repeat" description="CXXCXGXG motif" evidence="6">
    <location>
        <begin position="168"/>
        <end position="175"/>
    </location>
</feature>
<dbReference type="FunFam" id="2.60.260.20:FF:000013">
    <property type="entry name" value="DnaJ subfamily B member 11"/>
    <property type="match status" value="1"/>
</dbReference>
<keyword evidence="10" id="KW-0560">Oxidoreductase</keyword>
<evidence type="ECO:0000256" key="2">
    <source>
        <dbReference type="ARBA" id="ARBA00022737"/>
    </source>
</evidence>
<comment type="subcellular location">
    <subcellularLocation>
        <location evidence="6">Cytoplasm</location>
    </subcellularLocation>
</comment>
<dbReference type="AlphaFoldDB" id="A0AAX4FU61"/>
<organism evidence="10 11">
    <name type="scientific">Methanoculleus receptaculi</name>
    <dbReference type="NCBI Taxonomy" id="394967"/>
    <lineage>
        <taxon>Archaea</taxon>
        <taxon>Methanobacteriati</taxon>
        <taxon>Methanobacteriota</taxon>
        <taxon>Stenosarchaea group</taxon>
        <taxon>Methanomicrobia</taxon>
        <taxon>Methanomicrobiales</taxon>
        <taxon>Methanomicrobiaceae</taxon>
        <taxon>Methanoculleus</taxon>
    </lineage>
</organism>
<dbReference type="PROSITE" id="PS00636">
    <property type="entry name" value="DNAJ_1"/>
    <property type="match status" value="1"/>
</dbReference>
<dbReference type="CDD" id="cd10719">
    <property type="entry name" value="DnaJ_zf"/>
    <property type="match status" value="1"/>
</dbReference>
<comment type="cofactor">
    <cofactor evidence="6">
        <name>Zn(2+)</name>
        <dbReference type="ChEBI" id="CHEBI:29105"/>
    </cofactor>
    <text evidence="6">Binds 2 Zn(2+) ions per monomer.</text>
</comment>
<dbReference type="CDD" id="cd06257">
    <property type="entry name" value="DnaJ"/>
    <property type="match status" value="1"/>
</dbReference>
<dbReference type="GO" id="GO:0005524">
    <property type="term" value="F:ATP binding"/>
    <property type="evidence" value="ECO:0007669"/>
    <property type="project" value="InterPro"/>
</dbReference>
<comment type="function">
    <text evidence="6">Participates actively in the response to hyperosmotic and heat shock by preventing the aggregation of stress-denatured proteins and by disaggregating proteins, also in an autonomous, DnaK-independent fashion. Unfolded proteins bind initially to DnaJ; upon interaction with the DnaJ-bound protein, DnaK hydrolyzes its bound ATP, resulting in the formation of a stable complex. GrpE releases ADP from DnaK; ATP binding to DnaK triggers the release of the substrate protein, thus completing the reaction cycle. Several rounds of ATP-dependent interactions between DnaJ, DnaK and GrpE are required for fully efficient folding. Also involved, together with DnaK and GrpE, in the DNA replication of plasmids through activation of initiation proteins.</text>
</comment>
<dbReference type="FunFam" id="1.10.287.110:FF:000034">
    <property type="entry name" value="Chaperone protein DnaJ"/>
    <property type="match status" value="1"/>
</dbReference>